<dbReference type="AlphaFoldDB" id="A0A3P1SS28"/>
<keyword evidence="2" id="KW-1185">Reference proteome</keyword>
<comment type="caution">
    <text evidence="1">The sequence shown here is derived from an EMBL/GenBank/DDBJ whole genome shotgun (WGS) entry which is preliminary data.</text>
</comment>
<accession>A0A3P1SS28</accession>
<dbReference type="OrthoDB" id="882829at2"/>
<gene>
    <name evidence="1" type="ORF">EHS89_06940</name>
</gene>
<evidence type="ECO:0000313" key="2">
    <source>
        <dbReference type="Proteomes" id="UP000267535"/>
    </source>
</evidence>
<dbReference type="Proteomes" id="UP000267535">
    <property type="component" value="Unassembled WGS sequence"/>
</dbReference>
<dbReference type="EMBL" id="RQXV01000003">
    <property type="protein sequence ID" value="RRC99947.1"/>
    <property type="molecule type" value="Genomic_DNA"/>
</dbReference>
<sequence length="147" mass="17272">MQPFNPVTDIENSQLILEQDEWPNFHDAEVHNLNIWRGDVRPEEDIWIGPLLELELELCALQLPYMVILRFHDCEGISLEDFNHQNALYDLNFSYEERGKLRTGEPMTPYIRVRFEQAFGAALQFRCFKVEVISRQEPDAYTPAEAD</sequence>
<organism evidence="1 2">
    <name type="scientific">Amphritea balenae</name>
    <dbReference type="NCBI Taxonomy" id="452629"/>
    <lineage>
        <taxon>Bacteria</taxon>
        <taxon>Pseudomonadati</taxon>
        <taxon>Pseudomonadota</taxon>
        <taxon>Gammaproteobacteria</taxon>
        <taxon>Oceanospirillales</taxon>
        <taxon>Oceanospirillaceae</taxon>
        <taxon>Amphritea</taxon>
    </lineage>
</organism>
<proteinExistence type="predicted"/>
<name>A0A3P1SS28_9GAMM</name>
<dbReference type="RefSeq" id="WP_124925417.1">
    <property type="nucleotide sequence ID" value="NZ_BMOH01000005.1"/>
</dbReference>
<evidence type="ECO:0000313" key="1">
    <source>
        <dbReference type="EMBL" id="RRC99947.1"/>
    </source>
</evidence>
<protein>
    <submittedName>
        <fullName evidence="1">Uncharacterized protein</fullName>
    </submittedName>
</protein>
<reference evidence="1 2" key="1">
    <citation type="submission" date="2018-11" db="EMBL/GenBank/DDBJ databases">
        <title>The draft genome sequence of Amphritea balenae JAMM 1525T.</title>
        <authorList>
            <person name="Fang Z."/>
            <person name="Zhang Y."/>
            <person name="Han X."/>
        </authorList>
    </citation>
    <scope>NUCLEOTIDE SEQUENCE [LARGE SCALE GENOMIC DNA]</scope>
    <source>
        <strain evidence="1 2">JAMM 1525</strain>
    </source>
</reference>